<evidence type="ECO:0000256" key="1">
    <source>
        <dbReference type="SAM" id="Phobius"/>
    </source>
</evidence>
<evidence type="ECO:0000313" key="2">
    <source>
        <dbReference type="EMBL" id="MDR7353718.1"/>
    </source>
</evidence>
<dbReference type="EMBL" id="JAVDYF010000001">
    <property type="protein sequence ID" value="MDR7353718.1"/>
    <property type="molecule type" value="Genomic_DNA"/>
</dbReference>
<sequence length="65" mass="7177">MVVRELRGIQAWWGELDLCVGILLVIGLVRGKGRVAHRGNRFGKSCVSVMGIVGAWVYVVVQLRV</sequence>
<feature type="transmembrane region" description="Helical" evidence="1">
    <location>
        <begin position="42"/>
        <end position="61"/>
    </location>
</feature>
<evidence type="ECO:0000313" key="3">
    <source>
        <dbReference type="Proteomes" id="UP001183619"/>
    </source>
</evidence>
<keyword evidence="3" id="KW-1185">Reference proteome</keyword>
<organism evidence="2 3">
    <name type="scientific">Corynebacterium felinum</name>
    <dbReference type="NCBI Taxonomy" id="131318"/>
    <lineage>
        <taxon>Bacteria</taxon>
        <taxon>Bacillati</taxon>
        <taxon>Actinomycetota</taxon>
        <taxon>Actinomycetes</taxon>
        <taxon>Mycobacteriales</taxon>
        <taxon>Corynebacteriaceae</taxon>
        <taxon>Corynebacterium</taxon>
    </lineage>
</organism>
<name>A0ABU2B531_9CORY</name>
<keyword evidence="1" id="KW-0812">Transmembrane</keyword>
<feature type="transmembrane region" description="Helical" evidence="1">
    <location>
        <begin position="12"/>
        <end position="30"/>
    </location>
</feature>
<comment type="caution">
    <text evidence="2">The sequence shown here is derived from an EMBL/GenBank/DDBJ whole genome shotgun (WGS) entry which is preliminary data.</text>
</comment>
<protein>
    <recommendedName>
        <fullName evidence="4">Transmembrane protein</fullName>
    </recommendedName>
</protein>
<gene>
    <name evidence="2" type="ORF">J2S37_000256</name>
</gene>
<dbReference type="Proteomes" id="UP001183619">
    <property type="component" value="Unassembled WGS sequence"/>
</dbReference>
<reference evidence="2 3" key="1">
    <citation type="submission" date="2023-07" db="EMBL/GenBank/DDBJ databases">
        <title>Sequencing the genomes of 1000 actinobacteria strains.</title>
        <authorList>
            <person name="Klenk H.-P."/>
        </authorList>
    </citation>
    <scope>NUCLEOTIDE SEQUENCE [LARGE SCALE GENOMIC DNA]</scope>
    <source>
        <strain evidence="2 3">DSM 44508</strain>
    </source>
</reference>
<keyword evidence="1" id="KW-1133">Transmembrane helix</keyword>
<accession>A0ABU2B531</accession>
<proteinExistence type="predicted"/>
<evidence type="ECO:0008006" key="4">
    <source>
        <dbReference type="Google" id="ProtNLM"/>
    </source>
</evidence>
<keyword evidence="1" id="KW-0472">Membrane</keyword>